<evidence type="ECO:0000256" key="7">
    <source>
        <dbReference type="ARBA" id="ARBA00022516"/>
    </source>
</evidence>
<dbReference type="Pfam" id="PF18314">
    <property type="entry name" value="FAS_I_H"/>
    <property type="match status" value="1"/>
</dbReference>
<keyword evidence="14" id="KW-0560">Oxidoreductase</keyword>
<dbReference type="InterPro" id="IPR041550">
    <property type="entry name" value="FASI_helical"/>
</dbReference>
<dbReference type="PIRSF" id="PIRSF000454">
    <property type="entry name" value="FAS_yeast_alpha"/>
    <property type="match status" value="1"/>
</dbReference>
<evidence type="ECO:0000256" key="23">
    <source>
        <dbReference type="PIRNR" id="PIRNR000454"/>
    </source>
</evidence>
<dbReference type="GO" id="GO:0042759">
    <property type="term" value="P:long-chain fatty acid biosynthetic process"/>
    <property type="evidence" value="ECO:0007669"/>
    <property type="project" value="UniProtKB-UniRule"/>
</dbReference>
<dbReference type="EC" id="2.3.1.41" evidence="4"/>
<dbReference type="InterPro" id="IPR040899">
    <property type="entry name" value="Fas_alpha_ACP"/>
</dbReference>
<dbReference type="GO" id="GO:0000287">
    <property type="term" value="F:magnesium ion binding"/>
    <property type="evidence" value="ECO:0007669"/>
    <property type="project" value="InterPro"/>
</dbReference>
<dbReference type="InterPro" id="IPR016039">
    <property type="entry name" value="Thiolase-like"/>
</dbReference>
<dbReference type="Gene3D" id="3.30.70.2490">
    <property type="match status" value="1"/>
</dbReference>
<dbReference type="OrthoDB" id="4251012at2759"/>
<dbReference type="Pfam" id="PF18325">
    <property type="entry name" value="Fas_alpha_ACP"/>
    <property type="match status" value="1"/>
</dbReference>
<feature type="region of interest" description="Disordered" evidence="27">
    <location>
        <begin position="359"/>
        <end position="378"/>
    </location>
</feature>
<comment type="subunit">
    <text evidence="22">Fatty acid synthase is composed of alpha and beta subunits.</text>
</comment>
<dbReference type="GO" id="GO:0008897">
    <property type="term" value="F:holo-[acyl-carrier-protein] synthase activity"/>
    <property type="evidence" value="ECO:0007669"/>
    <property type="project" value="InterPro"/>
</dbReference>
<dbReference type="InterPro" id="IPR020841">
    <property type="entry name" value="PKS_Beta-ketoAc_synthase_dom"/>
</dbReference>
<name>A0A5N6U5I5_ASPAV</name>
<keyword evidence="11" id="KW-0276">Fatty acid metabolism</keyword>
<evidence type="ECO:0000256" key="4">
    <source>
        <dbReference type="ARBA" id="ARBA00013191"/>
    </source>
</evidence>
<reference evidence="29 30" key="1">
    <citation type="submission" date="2019-04" db="EMBL/GenBank/DDBJ databases">
        <title>Friends and foes A comparative genomics study of 23 Aspergillus species from section Flavi.</title>
        <authorList>
            <consortium name="DOE Joint Genome Institute"/>
            <person name="Kjaerbolling I."/>
            <person name="Vesth T."/>
            <person name="Frisvad J.C."/>
            <person name="Nybo J.L."/>
            <person name="Theobald S."/>
            <person name="Kildgaard S."/>
            <person name="Isbrandt T."/>
            <person name="Kuo A."/>
            <person name="Sato A."/>
            <person name="Lyhne E.K."/>
            <person name="Kogle M.E."/>
            <person name="Wiebenga A."/>
            <person name="Kun R.S."/>
            <person name="Lubbers R.J."/>
            <person name="Makela M.R."/>
            <person name="Barry K."/>
            <person name="Chovatia M."/>
            <person name="Clum A."/>
            <person name="Daum C."/>
            <person name="Haridas S."/>
            <person name="He G."/>
            <person name="LaButti K."/>
            <person name="Lipzen A."/>
            <person name="Mondo S."/>
            <person name="Riley R."/>
            <person name="Salamov A."/>
            <person name="Simmons B.A."/>
            <person name="Magnuson J.K."/>
            <person name="Henrissat B."/>
            <person name="Mortensen U.H."/>
            <person name="Larsen T.O."/>
            <person name="Devries R.P."/>
            <person name="Grigoriev I.V."/>
            <person name="Machida M."/>
            <person name="Baker S.E."/>
            <person name="Andersen M.R."/>
        </authorList>
    </citation>
    <scope>NUCLEOTIDE SEQUENCE [LARGE SCALE GENOMIC DNA]</scope>
    <source>
        <strain evidence="29 30">IBT 18842</strain>
    </source>
</reference>
<comment type="similarity">
    <text evidence="1 23">Belongs to the thiolase-like superfamily. Fungal fatty acid synthetase subunit alpha family.</text>
</comment>
<feature type="binding site" evidence="25">
    <location>
        <position position="1680"/>
    </location>
    <ligand>
        <name>Mg(2+)</name>
        <dbReference type="ChEBI" id="CHEBI:18420"/>
    </ligand>
</feature>
<dbReference type="GO" id="GO:0004316">
    <property type="term" value="F:3-oxoacyl-[acyl-carrier-protein] reductase (NADPH) activity"/>
    <property type="evidence" value="ECO:0007669"/>
    <property type="project" value="UniProtKB-EC"/>
</dbReference>
<dbReference type="SUPFAM" id="SSF56214">
    <property type="entry name" value="4'-phosphopantetheinyl transferase"/>
    <property type="match status" value="1"/>
</dbReference>
<evidence type="ECO:0000256" key="8">
    <source>
        <dbReference type="ARBA" id="ARBA00022553"/>
    </source>
</evidence>
<evidence type="ECO:0000256" key="11">
    <source>
        <dbReference type="ARBA" id="ARBA00022832"/>
    </source>
</evidence>
<dbReference type="PANTHER" id="PTHR10982:SF21">
    <property type="entry name" value="FATTY ACID SYNTHASE SUBUNIT BETA"/>
    <property type="match status" value="1"/>
</dbReference>
<evidence type="ECO:0000256" key="18">
    <source>
        <dbReference type="ARBA" id="ARBA00023268"/>
    </source>
</evidence>
<proteinExistence type="inferred from homology"/>
<dbReference type="PANTHER" id="PTHR10982">
    <property type="entry name" value="MALONYL COA-ACYL CARRIER PROTEIN TRANSACYLASE"/>
    <property type="match status" value="1"/>
</dbReference>
<dbReference type="GO" id="GO:0044550">
    <property type="term" value="P:secondary metabolite biosynthetic process"/>
    <property type="evidence" value="ECO:0007669"/>
    <property type="project" value="UniProtKB-ARBA"/>
</dbReference>
<evidence type="ECO:0000313" key="29">
    <source>
        <dbReference type="EMBL" id="KAE8153832.1"/>
    </source>
</evidence>
<dbReference type="FunFam" id="3.90.470.20:FF:000005">
    <property type="entry name" value="Fatty acid synthase alpha subunit FasA"/>
    <property type="match status" value="1"/>
</dbReference>
<dbReference type="InterPro" id="IPR050830">
    <property type="entry name" value="Fungal_FAS"/>
</dbReference>
<dbReference type="Gene3D" id="3.40.47.10">
    <property type="match status" value="1"/>
</dbReference>
<dbReference type="InterPro" id="IPR014030">
    <property type="entry name" value="Ketoacyl_synth_N"/>
</dbReference>
<keyword evidence="10 25" id="KW-0479">Metal-binding</keyword>
<dbReference type="Gene3D" id="3.40.50.720">
    <property type="entry name" value="NAD(P)-binding Rossmann-like Domain"/>
    <property type="match status" value="1"/>
</dbReference>
<sequence length="1794" mass="195991">MTRRQLVPQQTSPASPRQQLAHKLLIELLSHQLAFPVRWIETQDELLGKTPSIERYVEVGPSRVLANMAKKQAAKGLQDPLVTRQYLSSSDNRKEIFYHYDEQEVEQDPALQDLSPPEQASPSASVPTQAPAAPVPVATAPPSTAAPVAAAPALEDKPLAVGDILLPIVARKLRKQFDQVPADKSIRDLSGGKSTLQNEIIGDLGVELGNLPDGSEDMPLSALTSALADAFQGQPGKEMSALVAKLISSKMPASFNQQAIRQHLNTRWGLGPQRQTTILCLAITFEPPSRLASIDAGREFFDTVAQRYAAFYGVSLSAPSAAGSAASPSAMVDAAALESARKEHKESLRKIHRTLTQLLDDPRDGQPADALAEAESFDPSAQNRLDHWTSEFGEKMFTGTTPVFDVRKVRVYDSWWNWVRVDLVSLKHELERGDMGFQEAQDRIRMILNRWTSASSPLLQALPAATTVTKQLEEHTQPATSNPPVWVYTHPVRAPRTTITAQGETVYEEVARHTKWQGNSFAQLVHRGLKPNQSGVRMPVIQLKSHRPGDGWHYHGAWTDRYMEALLAGETSGLSFAGNIVLVTGAGPGSIASEIVRGLLEGGAEVLVTTSRPPPSTTTEFFRDMYRRHGSKGSKLVVLPFNQGSKQDCEALVNHIYTNQDGYGGDLDSVIPFAAIGEAGQLDGLDAQSELAHRLMLTNLLRLLGYIKQCKEERKLNTRPTNVILPLSPNHGTFGGDGLYPESKLGLETLFNRFHSESWSDYVTLTGAVIGWTRGTGLMNSNNVLAETVESAGAITFSSAEMAFSILALINPDLMAVAEQEPILADLSGNLSAIPDFKALLSQARRQLSQQSRLQQALHAEAEREKELMSSPETSRANRSTISPLRHRHTLQVDYPNLPAVPGAAGLPNLRGMVDLTRTIVVVGYSELGPWGSARTRWEKEHSGDFTDAGLLELAWIMGLIDHFDGDLKGAPYVGWVDTKTKEPIHDDEIRARFGTFIQAHTGIRTIEPAILNGYDPRKKELLHEMVMDEDLPPFEASRSTAEAFRLQHQEKVEISPIAGSEEYQVCIKRGARLLVPKAIAFNRTVAGLLPTGWDPARYGIPEDIISQVDPTTLYVLCCVCEAMYSAGIEDPFEIYQHLHVSELANCIGTGAGGLTATRKMYRERYLENPVQSDIFQETFLNAMSAWTNLLLLASAGPLKTPSGTCATSIESMDSGCEALLLGKAKMAFVGGTDDFREEASYEFGNMRATVNTDEEALAGRPPHEMSRPSTTTRSGFMESAGCGVQIITTAEMALEMGLPIYGIVAHTQMAGDRIGRSVPAPGQGVLTAAREVPDAAASPLLNLEYRRGKLNEALQEIDAWWVRQLQLVQTTPDAHAAELLQSLERTRQCRITDAQHLWGSGFRRLDPRIAPLRAALAVWGLTVDDIQSASLHGTSTKANDKNEADVLNKQMRKLGRSPGHPLLTISQKYLTGHPKGAAGAWMFNGGLQVLQTGIVPGNRNADNVAHELQAFEHLLYPDQTIHTAGIKAFMLTSFGFGQKGGIAVAIAPRYLFAALPLDQYSGYRDRVLARQQGAQLSFVRGIMTQSLFKAKTESPWQKEDETAVFLDPRARAIRQPTGNFAIRAKDLESSAPTSHIVNQYSVVNQKQDFLAHLSRQFLQTSTGQLDEAASLPVGVGTDVETVTAINIHNRTFVDRNFTAEEQGSAFRSADPQAFFAGRWSAKEAIFKSLGVASRGAGAPMKEIEVINDAHGVPQAQLHGEALQAARSRGISDFRISISHCADTVMAVALAVRE</sequence>
<dbReference type="NCBIfam" id="TIGR00556">
    <property type="entry name" value="pantethn_trn"/>
    <property type="match status" value="1"/>
</dbReference>
<dbReference type="InterPro" id="IPR004568">
    <property type="entry name" value="Ppantetheine-prot_Trfase_dom"/>
</dbReference>
<keyword evidence="6 23" id="KW-0596">Phosphopantetheine</keyword>
<feature type="compositionally biased region" description="Low complexity" evidence="27">
    <location>
        <begin position="120"/>
        <end position="143"/>
    </location>
</feature>
<feature type="modified residue" description="O-(pantetheine 4'-phosphoryl)serine" evidence="26">
    <location>
        <position position="194"/>
    </location>
</feature>
<evidence type="ECO:0000256" key="26">
    <source>
        <dbReference type="PIRSR" id="PIRSR000454-4"/>
    </source>
</evidence>
<feature type="active site" description="For beta-ketoacyl synthase activity" evidence="24">
    <location>
        <position position="1206"/>
    </location>
</feature>
<dbReference type="EC" id="1.1.1.100" evidence="3"/>
<keyword evidence="17" id="KW-0275">Fatty acid biosynthesis</keyword>
<dbReference type="Pfam" id="PF00109">
    <property type="entry name" value="ketoacyl-synt"/>
    <property type="match status" value="1"/>
</dbReference>
<dbReference type="InterPro" id="IPR026025">
    <property type="entry name" value="FAS_alpha_yeast"/>
</dbReference>
<dbReference type="InterPro" id="IPR036291">
    <property type="entry name" value="NAD(P)-bd_dom_sf"/>
</dbReference>
<feature type="region of interest" description="Disordered" evidence="27">
    <location>
        <begin position="109"/>
        <end position="143"/>
    </location>
</feature>
<evidence type="ECO:0000256" key="1">
    <source>
        <dbReference type="ARBA" id="ARBA00007485"/>
    </source>
</evidence>
<evidence type="ECO:0000313" key="30">
    <source>
        <dbReference type="Proteomes" id="UP000325780"/>
    </source>
</evidence>
<dbReference type="EMBL" id="ML742035">
    <property type="protein sequence ID" value="KAE8153832.1"/>
    <property type="molecule type" value="Genomic_DNA"/>
</dbReference>
<evidence type="ECO:0000256" key="21">
    <source>
        <dbReference type="ARBA" id="ARBA00049541"/>
    </source>
</evidence>
<evidence type="ECO:0000256" key="3">
    <source>
        <dbReference type="ARBA" id="ARBA00012948"/>
    </source>
</evidence>
<dbReference type="FunFam" id="3.90.25.70:FF:000001">
    <property type="entry name" value="Fatty acid synthase subunit alpha"/>
    <property type="match status" value="1"/>
</dbReference>
<keyword evidence="30" id="KW-1185">Reference proteome</keyword>
<dbReference type="SUPFAM" id="SSF52151">
    <property type="entry name" value="FabD/lysophospholipase-like"/>
    <property type="match status" value="1"/>
</dbReference>
<gene>
    <name evidence="29" type="ORF">BDV25DRAFT_136581</name>
</gene>
<evidence type="ECO:0000256" key="13">
    <source>
        <dbReference type="ARBA" id="ARBA00022857"/>
    </source>
</evidence>
<dbReference type="Gene3D" id="6.10.140.1410">
    <property type="match status" value="1"/>
</dbReference>
<feature type="binding site" evidence="25">
    <location>
        <position position="1679"/>
    </location>
    <ligand>
        <name>Mg(2+)</name>
        <dbReference type="ChEBI" id="CHEBI:18420"/>
    </ligand>
</feature>
<keyword evidence="15" id="KW-0520">NAD</keyword>
<evidence type="ECO:0000256" key="6">
    <source>
        <dbReference type="ARBA" id="ARBA00022450"/>
    </source>
</evidence>
<comment type="catalytic activity">
    <reaction evidence="20">
        <text>a (3R)-hydroxyacyl-[ACP] + NADP(+) = a 3-oxoacyl-[ACP] + NADPH + H(+)</text>
        <dbReference type="Rhea" id="RHEA:17397"/>
        <dbReference type="Rhea" id="RHEA-COMP:9916"/>
        <dbReference type="Rhea" id="RHEA-COMP:9945"/>
        <dbReference type="ChEBI" id="CHEBI:15378"/>
        <dbReference type="ChEBI" id="CHEBI:57783"/>
        <dbReference type="ChEBI" id="CHEBI:58349"/>
        <dbReference type="ChEBI" id="CHEBI:78776"/>
        <dbReference type="ChEBI" id="CHEBI:78827"/>
        <dbReference type="EC" id="1.1.1.100"/>
    </reaction>
</comment>
<dbReference type="InterPro" id="IPR016035">
    <property type="entry name" value="Acyl_Trfase/lysoPLipase"/>
</dbReference>
<dbReference type="InterPro" id="IPR037143">
    <property type="entry name" value="4-PPantetheinyl_Trfase_dom_sf"/>
</dbReference>
<evidence type="ECO:0000256" key="16">
    <source>
        <dbReference type="ARBA" id="ARBA00023098"/>
    </source>
</evidence>
<dbReference type="Proteomes" id="UP000325780">
    <property type="component" value="Unassembled WGS sequence"/>
</dbReference>
<evidence type="ECO:0000256" key="12">
    <source>
        <dbReference type="ARBA" id="ARBA00022842"/>
    </source>
</evidence>
<dbReference type="Pfam" id="PF02801">
    <property type="entry name" value="Ketoacyl-synt_C"/>
    <property type="match status" value="1"/>
</dbReference>
<evidence type="ECO:0000256" key="27">
    <source>
        <dbReference type="SAM" id="MobiDB-lite"/>
    </source>
</evidence>
<feature type="domain" description="Ketosynthase family 3 (KS3)" evidence="28">
    <location>
        <begin position="1020"/>
        <end position="1548"/>
    </location>
</feature>
<comment type="catalytic activity">
    <reaction evidence="21">
        <text>a fatty acyl-[ACP] + malonyl-[ACP] + H(+) = a 3-oxoacyl-[ACP] + holo-[ACP] + CO2</text>
        <dbReference type="Rhea" id="RHEA:22836"/>
        <dbReference type="Rhea" id="RHEA-COMP:9623"/>
        <dbReference type="Rhea" id="RHEA-COMP:9685"/>
        <dbReference type="Rhea" id="RHEA-COMP:9916"/>
        <dbReference type="Rhea" id="RHEA-COMP:14125"/>
        <dbReference type="ChEBI" id="CHEBI:15378"/>
        <dbReference type="ChEBI" id="CHEBI:16526"/>
        <dbReference type="ChEBI" id="CHEBI:64479"/>
        <dbReference type="ChEBI" id="CHEBI:78449"/>
        <dbReference type="ChEBI" id="CHEBI:78776"/>
        <dbReference type="ChEBI" id="CHEBI:138651"/>
        <dbReference type="EC" id="2.3.1.41"/>
    </reaction>
</comment>
<dbReference type="Gene3D" id="3.90.470.20">
    <property type="entry name" value="4'-phosphopantetheinyl transferase domain"/>
    <property type="match status" value="1"/>
</dbReference>
<organism evidence="29 30">
    <name type="scientific">Aspergillus avenaceus</name>
    <dbReference type="NCBI Taxonomy" id="36643"/>
    <lineage>
        <taxon>Eukaryota</taxon>
        <taxon>Fungi</taxon>
        <taxon>Dikarya</taxon>
        <taxon>Ascomycota</taxon>
        <taxon>Pezizomycotina</taxon>
        <taxon>Eurotiomycetes</taxon>
        <taxon>Eurotiomycetidae</taxon>
        <taxon>Eurotiales</taxon>
        <taxon>Aspergillaceae</taxon>
        <taxon>Aspergillus</taxon>
        <taxon>Aspergillus subgen. Circumdati</taxon>
    </lineage>
</organism>
<feature type="binding site" evidence="25">
    <location>
        <position position="1681"/>
    </location>
    <ligand>
        <name>Mg(2+)</name>
        <dbReference type="ChEBI" id="CHEBI:18420"/>
    </ligand>
</feature>
<dbReference type="GO" id="GO:0004312">
    <property type="term" value="F:fatty acid synthase activity"/>
    <property type="evidence" value="ECO:0007669"/>
    <property type="project" value="InterPro"/>
</dbReference>
<evidence type="ECO:0000256" key="9">
    <source>
        <dbReference type="ARBA" id="ARBA00022679"/>
    </source>
</evidence>
<protein>
    <recommendedName>
        <fullName evidence="5">Fatty acid synthase subunit alpha</fullName>
        <ecNumber evidence="3">1.1.1.100</ecNumber>
        <ecNumber evidence="4">2.3.1.41</ecNumber>
        <ecNumber evidence="2">2.3.1.86</ecNumber>
    </recommendedName>
</protein>
<feature type="binding site" evidence="25">
    <location>
        <position position="1780"/>
    </location>
    <ligand>
        <name>Mg(2+)</name>
        <dbReference type="ChEBI" id="CHEBI:18420"/>
    </ligand>
</feature>
<evidence type="ECO:0000256" key="15">
    <source>
        <dbReference type="ARBA" id="ARBA00023027"/>
    </source>
</evidence>
<evidence type="ECO:0000256" key="25">
    <source>
        <dbReference type="PIRSR" id="PIRSR000454-3"/>
    </source>
</evidence>
<dbReference type="CDD" id="cd08950">
    <property type="entry name" value="KR_fFAS_SDR_c_like"/>
    <property type="match status" value="1"/>
</dbReference>
<keyword evidence="18" id="KW-0511">Multifunctional enzyme</keyword>
<accession>A0A5N6U5I5</accession>
<dbReference type="PROSITE" id="PS52004">
    <property type="entry name" value="KS3_2"/>
    <property type="match status" value="1"/>
</dbReference>
<evidence type="ECO:0000256" key="10">
    <source>
        <dbReference type="ARBA" id="ARBA00022723"/>
    </source>
</evidence>
<dbReference type="Pfam" id="PF01648">
    <property type="entry name" value="ACPS"/>
    <property type="match status" value="1"/>
</dbReference>
<dbReference type="GO" id="GO:0004321">
    <property type="term" value="F:fatty-acyl-CoA synthase activity"/>
    <property type="evidence" value="ECO:0007669"/>
    <property type="project" value="UniProtKB-EC"/>
</dbReference>
<dbReference type="InterPro" id="IPR047224">
    <property type="entry name" value="FAS_alpha_su_C"/>
</dbReference>
<dbReference type="InterPro" id="IPR014031">
    <property type="entry name" value="Ketoacyl_synth_C"/>
</dbReference>
<dbReference type="SUPFAM" id="SSF53901">
    <property type="entry name" value="Thiolase-like"/>
    <property type="match status" value="2"/>
</dbReference>
<keyword evidence="13" id="KW-0521">NADP</keyword>
<dbReference type="SUPFAM" id="SSF51735">
    <property type="entry name" value="NAD(P)-binding Rossmann-fold domains"/>
    <property type="match status" value="1"/>
</dbReference>
<feature type="binding site" evidence="25">
    <location>
        <position position="1779"/>
    </location>
    <ligand>
        <name>Mg(2+)</name>
        <dbReference type="ChEBI" id="CHEBI:18420"/>
    </ligand>
</feature>
<evidence type="ECO:0000256" key="24">
    <source>
        <dbReference type="PIRSR" id="PIRSR000454-1"/>
    </source>
</evidence>
<keyword evidence="8" id="KW-0597">Phosphoprotein</keyword>
<evidence type="ECO:0000256" key="2">
    <source>
        <dbReference type="ARBA" id="ARBA00012878"/>
    </source>
</evidence>
<dbReference type="Gene3D" id="3.90.25.70">
    <property type="match status" value="1"/>
</dbReference>
<dbReference type="EC" id="2.3.1.86" evidence="2"/>
<keyword evidence="16" id="KW-0443">Lipid metabolism</keyword>
<evidence type="ECO:0000256" key="5">
    <source>
        <dbReference type="ARBA" id="ARBA00014008"/>
    </source>
</evidence>
<feature type="compositionally biased region" description="Polar residues" evidence="27">
    <location>
        <begin position="871"/>
        <end position="881"/>
    </location>
</feature>
<evidence type="ECO:0000256" key="17">
    <source>
        <dbReference type="ARBA" id="ARBA00023160"/>
    </source>
</evidence>
<dbReference type="GO" id="GO:0005835">
    <property type="term" value="C:fatty acid synthase complex"/>
    <property type="evidence" value="ECO:0007669"/>
    <property type="project" value="InterPro"/>
</dbReference>
<dbReference type="GO" id="GO:0004315">
    <property type="term" value="F:3-oxoacyl-[acyl-carrier-protein] synthase activity"/>
    <property type="evidence" value="ECO:0007669"/>
    <property type="project" value="UniProtKB-EC"/>
</dbReference>
<evidence type="ECO:0000256" key="14">
    <source>
        <dbReference type="ARBA" id="ARBA00023002"/>
    </source>
</evidence>
<evidence type="ECO:0000256" key="19">
    <source>
        <dbReference type="ARBA" id="ARBA00048237"/>
    </source>
</evidence>
<feature type="region of interest" description="Disordered" evidence="27">
    <location>
        <begin position="852"/>
        <end position="881"/>
    </location>
</feature>
<dbReference type="InterPro" id="IPR008278">
    <property type="entry name" value="4-PPantetheinyl_Trfase_dom"/>
</dbReference>
<evidence type="ECO:0000259" key="28">
    <source>
        <dbReference type="PROSITE" id="PS52004"/>
    </source>
</evidence>
<dbReference type="FunFam" id="3.30.70.2490:FF:000001">
    <property type="entry name" value="Fatty acid synthase subunit alpha"/>
    <property type="match status" value="1"/>
</dbReference>
<evidence type="ECO:0000256" key="22">
    <source>
        <dbReference type="ARBA" id="ARBA00065422"/>
    </source>
</evidence>
<keyword evidence="7" id="KW-0444">Lipid biosynthesis</keyword>
<keyword evidence="12 25" id="KW-0460">Magnesium</keyword>
<evidence type="ECO:0000256" key="20">
    <source>
        <dbReference type="ARBA" id="ARBA00048508"/>
    </source>
</evidence>
<keyword evidence="9 23" id="KW-0808">Transferase</keyword>
<comment type="catalytic activity">
    <reaction evidence="19">
        <text>acetyl-CoA + n malonyl-CoA + 2n NADPH + 4n H(+) = a long-chain-acyl-CoA + n CoA + n CO2 + 2n NADP(+).</text>
        <dbReference type="EC" id="2.3.1.86"/>
    </reaction>
</comment>
<dbReference type="CDD" id="cd00828">
    <property type="entry name" value="elong_cond_enzymes"/>
    <property type="match status" value="1"/>
</dbReference>